<evidence type="ECO:0000259" key="7">
    <source>
        <dbReference type="Pfam" id="PF01266"/>
    </source>
</evidence>
<dbReference type="PANTHER" id="PTHR11985">
    <property type="entry name" value="GLYCEROL-3-PHOSPHATE DEHYDROGENASE"/>
    <property type="match status" value="1"/>
</dbReference>
<dbReference type="Gene3D" id="3.50.50.60">
    <property type="entry name" value="FAD/NAD(P)-binding domain"/>
    <property type="match status" value="1"/>
</dbReference>
<keyword evidence="3" id="KW-0285">Flavoprotein</keyword>
<evidence type="ECO:0000256" key="2">
    <source>
        <dbReference type="ARBA" id="ARBA00007330"/>
    </source>
</evidence>
<dbReference type="Pfam" id="PF16901">
    <property type="entry name" value="DAO_C"/>
    <property type="match status" value="1"/>
</dbReference>
<evidence type="ECO:0000256" key="6">
    <source>
        <dbReference type="ARBA" id="ARBA00023002"/>
    </source>
</evidence>
<dbReference type="Pfam" id="PF01266">
    <property type="entry name" value="DAO"/>
    <property type="match status" value="1"/>
</dbReference>
<comment type="similarity">
    <text evidence="2">Belongs to the FAD-dependent glycerol-3-phosphate dehydrogenase family.</text>
</comment>
<evidence type="ECO:0000313" key="9">
    <source>
        <dbReference type="EMBL" id="CBI08002.1"/>
    </source>
</evidence>
<dbReference type="InterPro" id="IPR000447">
    <property type="entry name" value="G3P_DH_FAD-dep"/>
</dbReference>
<dbReference type="InterPro" id="IPR031656">
    <property type="entry name" value="DAO_C"/>
</dbReference>
<protein>
    <submittedName>
        <fullName evidence="9">Glycerol-3-phosphate oxidase</fullName>
        <ecNumber evidence="9">1.1.3.21</ecNumber>
    </submittedName>
</protein>
<evidence type="ECO:0000256" key="3">
    <source>
        <dbReference type="ARBA" id="ARBA00022630"/>
    </source>
</evidence>
<dbReference type="SUPFAM" id="SSF51905">
    <property type="entry name" value="FAD/NAD(P)-binding domain"/>
    <property type="match status" value="1"/>
</dbReference>
<dbReference type="InterPro" id="IPR006076">
    <property type="entry name" value="FAD-dep_OxRdtase"/>
</dbReference>
<dbReference type="AlphaFoldDB" id="E6QL82"/>
<comment type="cofactor">
    <cofactor evidence="1">
        <name>FAD</name>
        <dbReference type="ChEBI" id="CHEBI:57692"/>
    </cofactor>
</comment>
<sequence length="533" mass="59016">MNPVPMHRDVMLRALKTHSQPWDIVIIGGGATGAGVAVDAASRGFDVLLLEAVDFGKGTSSRSTKLVHGGVRYLEQGNVSLVMSALKERGLLRQNAPHLVDDLAFIVPLYAWWQTPFYGAGLKVYDLLAGRYGFGKSRILSVQETVERLPNIERKDLLGGVVYYDGQFDDSRLLIHLIATAADHGATVLNYMPVTSIQKAESGLIEGVTARDAESGESFRIRAKVVVNATGMFTDTVRHMVDRRAPRMIAPSQGIHLVFDQSFLRSDSALMVPRTSDGRVLFAIPWHNHTVVGTTDTPIPEALYEPKPLEEEIDFILETAAQYLSRPPKRSDVLSVFVGIRPLVKADTRGKKTSNLSRDHVIHMDNHGLLTITGGKWTTYRYMAEDCVDHAIDFAPLDPRPCVTRDLHIHGYRQNCESLGHLCVYGSDASLIQALIDDDPDLARQLDSRLPYLAAEVLWAVRNEMARTVEDVLARRLRALFLNASAAVSMARPVAVLMAKELHQSPAWIEDQCSAFTQLAQQYIVRSGQDETT</sequence>
<dbReference type="GO" id="GO:0004369">
    <property type="term" value="F:glycerol-3-phosphate oxidase activity"/>
    <property type="evidence" value="ECO:0007669"/>
    <property type="project" value="UniProtKB-EC"/>
</dbReference>
<gene>
    <name evidence="9" type="primary">glpD</name>
    <name evidence="9" type="ORF">CARN6_1421</name>
</gene>
<dbReference type="GO" id="GO:0004368">
    <property type="term" value="F:glycerol-3-phosphate dehydrogenase (quinone) activity"/>
    <property type="evidence" value="ECO:0007669"/>
    <property type="project" value="InterPro"/>
</dbReference>
<dbReference type="GO" id="GO:0006071">
    <property type="term" value="P:glycerol metabolic process"/>
    <property type="evidence" value="ECO:0007669"/>
    <property type="project" value="UniProtKB-KW"/>
</dbReference>
<dbReference type="InterPro" id="IPR038299">
    <property type="entry name" value="DAO_C_sf"/>
</dbReference>
<dbReference type="PRINTS" id="PR01001">
    <property type="entry name" value="FADG3PDH"/>
</dbReference>
<dbReference type="EMBL" id="CABQ01000171">
    <property type="protein sequence ID" value="CBI08002.1"/>
    <property type="molecule type" value="Genomic_DNA"/>
</dbReference>
<evidence type="ECO:0000256" key="5">
    <source>
        <dbReference type="ARBA" id="ARBA00022827"/>
    </source>
</evidence>
<keyword evidence="6 9" id="KW-0560">Oxidoreductase</keyword>
<dbReference type="GO" id="GO:0046168">
    <property type="term" value="P:glycerol-3-phosphate catabolic process"/>
    <property type="evidence" value="ECO:0007669"/>
    <property type="project" value="TreeGrafter"/>
</dbReference>
<keyword evidence="5" id="KW-0274">FAD</keyword>
<evidence type="ECO:0000259" key="8">
    <source>
        <dbReference type="Pfam" id="PF16901"/>
    </source>
</evidence>
<evidence type="ECO:0000256" key="1">
    <source>
        <dbReference type="ARBA" id="ARBA00001974"/>
    </source>
</evidence>
<accession>E6QL82</accession>
<evidence type="ECO:0000256" key="4">
    <source>
        <dbReference type="ARBA" id="ARBA00022798"/>
    </source>
</evidence>
<dbReference type="PROSITE" id="PS00978">
    <property type="entry name" value="FAD_G3PDH_2"/>
    <property type="match status" value="1"/>
</dbReference>
<comment type="caution">
    <text evidence="9">The sequence shown here is derived from an EMBL/GenBank/DDBJ whole genome shotgun (WGS) entry which is preliminary data.</text>
</comment>
<keyword evidence="4" id="KW-0319">Glycerol metabolism</keyword>
<name>E6QL82_9ZZZZ</name>
<dbReference type="PROSITE" id="PS00977">
    <property type="entry name" value="FAD_G3PDH_1"/>
    <property type="match status" value="1"/>
</dbReference>
<dbReference type="PANTHER" id="PTHR11985:SF35">
    <property type="entry name" value="ANAEROBIC GLYCEROL-3-PHOSPHATE DEHYDROGENASE SUBUNIT A"/>
    <property type="match status" value="1"/>
</dbReference>
<feature type="domain" description="FAD dependent oxidoreductase" evidence="7">
    <location>
        <begin position="23"/>
        <end position="381"/>
    </location>
</feature>
<reference evidence="9" key="1">
    <citation type="submission" date="2009-10" db="EMBL/GenBank/DDBJ databases">
        <title>Diversity of trophic interactions inside an arsenic-rich microbial ecosystem.</title>
        <authorList>
            <person name="Bertin P.N."/>
            <person name="Heinrich-Salmeron A."/>
            <person name="Pelletier E."/>
            <person name="Goulhen-Chollet F."/>
            <person name="Arsene-Ploetze F."/>
            <person name="Gallien S."/>
            <person name="Calteau A."/>
            <person name="Vallenet D."/>
            <person name="Casiot C."/>
            <person name="Chane-Woon-Ming B."/>
            <person name="Giloteaux L."/>
            <person name="Barakat M."/>
            <person name="Bonnefoy V."/>
            <person name="Bruneel O."/>
            <person name="Chandler M."/>
            <person name="Cleiss J."/>
            <person name="Duran R."/>
            <person name="Elbaz-Poulichet F."/>
            <person name="Fonknechten N."/>
            <person name="Lauga B."/>
            <person name="Mornico D."/>
            <person name="Ortet P."/>
            <person name="Schaeffer C."/>
            <person name="Siguier P."/>
            <person name="Alexander Thil Smith A."/>
            <person name="Van Dorsselaer A."/>
            <person name="Weissenbach J."/>
            <person name="Medigue C."/>
            <person name="Le Paslier D."/>
        </authorList>
    </citation>
    <scope>NUCLEOTIDE SEQUENCE</scope>
</reference>
<dbReference type="Gene3D" id="1.10.8.870">
    <property type="entry name" value="Alpha-glycerophosphate oxidase, cap domain"/>
    <property type="match status" value="1"/>
</dbReference>
<dbReference type="EC" id="1.1.3.21" evidence="9"/>
<organism evidence="9">
    <name type="scientific">mine drainage metagenome</name>
    <dbReference type="NCBI Taxonomy" id="410659"/>
    <lineage>
        <taxon>unclassified sequences</taxon>
        <taxon>metagenomes</taxon>
        <taxon>ecological metagenomes</taxon>
    </lineage>
</organism>
<dbReference type="Gene3D" id="3.30.9.10">
    <property type="entry name" value="D-Amino Acid Oxidase, subunit A, domain 2"/>
    <property type="match status" value="1"/>
</dbReference>
<feature type="domain" description="Alpha-glycerophosphate oxidase C-terminal" evidence="8">
    <location>
        <begin position="424"/>
        <end position="506"/>
    </location>
</feature>
<dbReference type="InterPro" id="IPR036188">
    <property type="entry name" value="FAD/NAD-bd_sf"/>
</dbReference>
<proteinExistence type="inferred from homology"/>